<reference evidence="3" key="1">
    <citation type="submission" date="2017-09" db="EMBL/GenBank/DDBJ databases">
        <title>Depth-based differentiation of microbial function through sediment-hosted aquifers and enrichment of novel symbionts in the deep terrestrial subsurface.</title>
        <authorList>
            <person name="Probst A.J."/>
            <person name="Ladd B."/>
            <person name="Jarett J.K."/>
            <person name="Geller-Mcgrath D.E."/>
            <person name="Sieber C.M.K."/>
            <person name="Emerson J.B."/>
            <person name="Anantharaman K."/>
            <person name="Thomas B.C."/>
            <person name="Malmstrom R."/>
            <person name="Stieglmeier M."/>
            <person name="Klingl A."/>
            <person name="Woyke T."/>
            <person name="Ryan C.M."/>
            <person name="Banfield J.F."/>
        </authorList>
    </citation>
    <scope>NUCLEOTIDE SEQUENCE [LARGE SCALE GENOMIC DNA]</scope>
</reference>
<keyword evidence="1" id="KW-0472">Membrane</keyword>
<feature type="transmembrane region" description="Helical" evidence="1">
    <location>
        <begin position="24"/>
        <end position="42"/>
    </location>
</feature>
<proteinExistence type="predicted"/>
<dbReference type="EMBL" id="PFOY01000041">
    <property type="protein sequence ID" value="PIZ86913.1"/>
    <property type="molecule type" value="Genomic_DNA"/>
</dbReference>
<gene>
    <name evidence="2" type="ORF">COX93_02830</name>
</gene>
<sequence length="131" mass="15548">MYRNKISHLEFIQKVINRLANNSFLIKGWCVTLVAALATLSSGTKDQYLIIAYLPVIIFCFLDTYYLWQERLYREYFEKIRSKKENDIDFSMIISNEILDKCDYFETFFSKAIMPFYLGVIGTVIVLMFLF</sequence>
<feature type="transmembrane region" description="Helical" evidence="1">
    <location>
        <begin position="108"/>
        <end position="130"/>
    </location>
</feature>
<accession>A0A2J0MF69</accession>
<dbReference type="Proteomes" id="UP000228547">
    <property type="component" value="Unassembled WGS sequence"/>
</dbReference>
<evidence type="ECO:0000256" key="1">
    <source>
        <dbReference type="SAM" id="Phobius"/>
    </source>
</evidence>
<keyword evidence="1" id="KW-0812">Transmembrane</keyword>
<evidence type="ECO:0000313" key="3">
    <source>
        <dbReference type="Proteomes" id="UP000228547"/>
    </source>
</evidence>
<organism evidence="2 3">
    <name type="scientific">Candidatus Nomurabacteria bacterium CG_4_10_14_0_2_um_filter_30_12</name>
    <dbReference type="NCBI Taxonomy" id="1974727"/>
    <lineage>
        <taxon>Bacteria</taxon>
        <taxon>Candidatus Nomuraibacteriota</taxon>
    </lineage>
</organism>
<protein>
    <submittedName>
        <fullName evidence="2">Uncharacterized protein</fullName>
    </submittedName>
</protein>
<comment type="caution">
    <text evidence="2">The sequence shown here is derived from an EMBL/GenBank/DDBJ whole genome shotgun (WGS) entry which is preliminary data.</text>
</comment>
<dbReference type="AlphaFoldDB" id="A0A2J0MF69"/>
<feature type="transmembrane region" description="Helical" evidence="1">
    <location>
        <begin position="48"/>
        <end position="68"/>
    </location>
</feature>
<evidence type="ECO:0000313" key="2">
    <source>
        <dbReference type="EMBL" id="PIZ86913.1"/>
    </source>
</evidence>
<keyword evidence="1" id="KW-1133">Transmembrane helix</keyword>
<name>A0A2J0MF69_9BACT</name>